<evidence type="ECO:0000313" key="5">
    <source>
        <dbReference type="Proteomes" id="UP000826195"/>
    </source>
</evidence>
<evidence type="ECO:0000256" key="2">
    <source>
        <dbReference type="ARBA" id="ARBA00023043"/>
    </source>
</evidence>
<dbReference type="Pfam" id="PF00023">
    <property type="entry name" value="Ank"/>
    <property type="match status" value="1"/>
</dbReference>
<evidence type="ECO:0008006" key="6">
    <source>
        <dbReference type="Google" id="ProtNLM"/>
    </source>
</evidence>
<gene>
    <name evidence="4" type="ORF">KQX54_009583</name>
</gene>
<dbReference type="PANTHER" id="PTHR24126:SF14">
    <property type="entry name" value="ANK_REP_REGION DOMAIN-CONTAINING PROTEIN"/>
    <property type="match status" value="1"/>
</dbReference>
<sequence>MADLELYYEMRNIIKAGNLEKMKQIINNYGLSYCSAWDDGYKLLTEACVQNHSHLAEYLLSKNAKINCDYDLMSPLQAAVMNNNKKLIKLLLEHGAKAYTNRNNGPLQIAIKNKSFEIAKLLSIMLLIKAFMNYPIPRKIQRYIWLFLAVNTQCDSKGSKSIHLAIRLRLLSIVQLLLEFDADVNAKTKEGYTPLFLTLFLSQIRFTDDEIPVSSEQDSKILNLLLDYNVDINIVDRHNHAILYYANTFTHEHFIPIVWDISYEHD</sequence>
<protein>
    <recommendedName>
        <fullName evidence="6">Ankyrin repeat protein</fullName>
    </recommendedName>
</protein>
<keyword evidence="5" id="KW-1185">Reference proteome</keyword>
<reference evidence="4 5" key="1">
    <citation type="journal article" date="2021" name="J. Hered.">
        <title>A chromosome-level genome assembly of the parasitoid wasp, Cotesia glomerata (Hymenoptera: Braconidae).</title>
        <authorList>
            <person name="Pinto B.J."/>
            <person name="Weis J.J."/>
            <person name="Gamble T."/>
            <person name="Ode P.J."/>
            <person name="Paul R."/>
            <person name="Zaspel J.M."/>
        </authorList>
    </citation>
    <scope>NUCLEOTIDE SEQUENCE [LARGE SCALE GENOMIC DNA]</scope>
    <source>
        <strain evidence="4">CgM1</strain>
    </source>
</reference>
<dbReference type="InterPro" id="IPR002110">
    <property type="entry name" value="Ankyrin_rpt"/>
</dbReference>
<dbReference type="PROSITE" id="PS50088">
    <property type="entry name" value="ANK_REPEAT"/>
    <property type="match status" value="2"/>
</dbReference>
<dbReference type="Gene3D" id="1.25.40.20">
    <property type="entry name" value="Ankyrin repeat-containing domain"/>
    <property type="match status" value="2"/>
</dbReference>
<accession>A0AAV7IMC5</accession>
<dbReference type="InterPro" id="IPR036770">
    <property type="entry name" value="Ankyrin_rpt-contain_sf"/>
</dbReference>
<proteinExistence type="predicted"/>
<evidence type="ECO:0000313" key="4">
    <source>
        <dbReference type="EMBL" id="KAH0552402.1"/>
    </source>
</evidence>
<dbReference type="PANTHER" id="PTHR24126">
    <property type="entry name" value="ANKYRIN REPEAT, PH AND SEC7 DOMAIN CONTAINING PROTEIN SECG-RELATED"/>
    <property type="match status" value="1"/>
</dbReference>
<comment type="caution">
    <text evidence="4">The sequence shown here is derived from an EMBL/GenBank/DDBJ whole genome shotgun (WGS) entry which is preliminary data.</text>
</comment>
<keyword evidence="2 3" id="KW-0040">ANK repeat</keyword>
<keyword evidence="1" id="KW-0677">Repeat</keyword>
<dbReference type="Pfam" id="PF12796">
    <property type="entry name" value="Ank_2"/>
    <property type="match status" value="1"/>
</dbReference>
<dbReference type="Proteomes" id="UP000826195">
    <property type="component" value="Unassembled WGS sequence"/>
</dbReference>
<dbReference type="PROSITE" id="PS50297">
    <property type="entry name" value="ANK_REP_REGION"/>
    <property type="match status" value="2"/>
</dbReference>
<name>A0AAV7IMC5_COTGL</name>
<evidence type="ECO:0000256" key="1">
    <source>
        <dbReference type="ARBA" id="ARBA00022737"/>
    </source>
</evidence>
<dbReference type="AlphaFoldDB" id="A0AAV7IMC5"/>
<feature type="repeat" description="ANK" evidence="3">
    <location>
        <begin position="71"/>
        <end position="103"/>
    </location>
</feature>
<organism evidence="4 5">
    <name type="scientific">Cotesia glomerata</name>
    <name type="common">Lepidopteran parasitic wasp</name>
    <name type="synonym">Apanteles glomeratus</name>
    <dbReference type="NCBI Taxonomy" id="32391"/>
    <lineage>
        <taxon>Eukaryota</taxon>
        <taxon>Metazoa</taxon>
        <taxon>Ecdysozoa</taxon>
        <taxon>Arthropoda</taxon>
        <taxon>Hexapoda</taxon>
        <taxon>Insecta</taxon>
        <taxon>Pterygota</taxon>
        <taxon>Neoptera</taxon>
        <taxon>Endopterygota</taxon>
        <taxon>Hymenoptera</taxon>
        <taxon>Apocrita</taxon>
        <taxon>Ichneumonoidea</taxon>
        <taxon>Braconidae</taxon>
        <taxon>Microgastrinae</taxon>
        <taxon>Cotesia</taxon>
    </lineage>
</organism>
<dbReference type="SUPFAM" id="SSF48403">
    <property type="entry name" value="Ankyrin repeat"/>
    <property type="match status" value="1"/>
</dbReference>
<dbReference type="EMBL" id="JAHXZJ010001492">
    <property type="protein sequence ID" value="KAH0552402.1"/>
    <property type="molecule type" value="Genomic_DNA"/>
</dbReference>
<feature type="repeat" description="ANK" evidence="3">
    <location>
        <begin position="157"/>
        <end position="189"/>
    </location>
</feature>
<dbReference type="SMART" id="SM00248">
    <property type="entry name" value="ANK"/>
    <property type="match status" value="4"/>
</dbReference>
<evidence type="ECO:0000256" key="3">
    <source>
        <dbReference type="PROSITE-ProRule" id="PRU00023"/>
    </source>
</evidence>